<keyword evidence="4" id="KW-1185">Reference proteome</keyword>
<name>A0A6A5Y5P3_9PLEO</name>
<dbReference type="GeneID" id="54288300"/>
<dbReference type="EMBL" id="ML978067">
    <property type="protein sequence ID" value="KAF2020337.1"/>
    <property type="molecule type" value="Genomic_DNA"/>
</dbReference>
<reference evidence="3" key="1">
    <citation type="journal article" date="2020" name="Stud. Mycol.">
        <title>101 Dothideomycetes genomes: a test case for predicting lifestyles and emergence of pathogens.</title>
        <authorList>
            <person name="Haridas S."/>
            <person name="Albert R."/>
            <person name="Binder M."/>
            <person name="Bloem J."/>
            <person name="Labutti K."/>
            <person name="Salamov A."/>
            <person name="Andreopoulos B."/>
            <person name="Baker S."/>
            <person name="Barry K."/>
            <person name="Bills G."/>
            <person name="Bluhm B."/>
            <person name="Cannon C."/>
            <person name="Castanera R."/>
            <person name="Culley D."/>
            <person name="Daum C."/>
            <person name="Ezra D."/>
            <person name="Gonzalez J."/>
            <person name="Henrissat B."/>
            <person name="Kuo A."/>
            <person name="Liang C."/>
            <person name="Lipzen A."/>
            <person name="Lutzoni F."/>
            <person name="Magnuson J."/>
            <person name="Mondo S."/>
            <person name="Nolan M."/>
            <person name="Ohm R."/>
            <person name="Pangilinan J."/>
            <person name="Park H.-J."/>
            <person name="Ramirez L."/>
            <person name="Alfaro M."/>
            <person name="Sun H."/>
            <person name="Tritt A."/>
            <person name="Yoshinaga Y."/>
            <person name="Zwiers L.-H."/>
            <person name="Turgeon B."/>
            <person name="Goodwin S."/>
            <person name="Spatafora J."/>
            <person name="Crous P."/>
            <person name="Grigoriev I."/>
        </authorList>
    </citation>
    <scope>NUCLEOTIDE SEQUENCE</scope>
    <source>
        <strain evidence="3">CBS 175.79</strain>
    </source>
</reference>
<dbReference type="Proteomes" id="UP000799778">
    <property type="component" value="Unassembled WGS sequence"/>
</dbReference>
<feature type="region of interest" description="Disordered" evidence="2">
    <location>
        <begin position="142"/>
        <end position="197"/>
    </location>
</feature>
<evidence type="ECO:0000256" key="1">
    <source>
        <dbReference type="SAM" id="Coils"/>
    </source>
</evidence>
<feature type="coiled-coil region" evidence="1">
    <location>
        <begin position="44"/>
        <end position="71"/>
    </location>
</feature>
<evidence type="ECO:0000313" key="4">
    <source>
        <dbReference type="Proteomes" id="UP000799778"/>
    </source>
</evidence>
<dbReference type="RefSeq" id="XP_033388676.1">
    <property type="nucleotide sequence ID" value="XM_033530903.1"/>
</dbReference>
<sequence length="217" mass="24119">MSQETVEDPDMWKKVKGVKYVAVEVAADSLLTQVGPSVSTKCQLEESSNELAGFQEEVTGLKEEMTELKEAPELKSEVTKLEEVTELEGNLTKFKEKAIEPKTEVTDLKGGQIKLEEKVTDLKEKVTELRRSHGGYITGRFSHLDDQINAPERSEFAGTQGLKRKEHEKTTSSKQKKRRMGEATPRSQCPYDGIVSSTPKYSWIGVEASSTSEAYGG</sequence>
<keyword evidence="1" id="KW-0175">Coiled coil</keyword>
<organism evidence="3 4">
    <name type="scientific">Aaosphaeria arxii CBS 175.79</name>
    <dbReference type="NCBI Taxonomy" id="1450172"/>
    <lineage>
        <taxon>Eukaryota</taxon>
        <taxon>Fungi</taxon>
        <taxon>Dikarya</taxon>
        <taxon>Ascomycota</taxon>
        <taxon>Pezizomycotina</taxon>
        <taxon>Dothideomycetes</taxon>
        <taxon>Pleosporomycetidae</taxon>
        <taxon>Pleosporales</taxon>
        <taxon>Pleosporales incertae sedis</taxon>
        <taxon>Aaosphaeria</taxon>
    </lineage>
</organism>
<gene>
    <name evidence="3" type="ORF">BU24DRAFT_448623</name>
</gene>
<proteinExistence type="predicted"/>
<evidence type="ECO:0000256" key="2">
    <source>
        <dbReference type="SAM" id="MobiDB-lite"/>
    </source>
</evidence>
<evidence type="ECO:0000313" key="3">
    <source>
        <dbReference type="EMBL" id="KAF2020337.1"/>
    </source>
</evidence>
<protein>
    <submittedName>
        <fullName evidence="3">Uncharacterized protein</fullName>
    </submittedName>
</protein>
<dbReference type="AlphaFoldDB" id="A0A6A5Y5P3"/>
<accession>A0A6A5Y5P3</accession>